<comment type="caution">
    <text evidence="3">The sequence shown here is derived from an EMBL/GenBank/DDBJ whole genome shotgun (WGS) entry which is preliminary data.</text>
</comment>
<reference evidence="4 5" key="1">
    <citation type="submission" date="2018-08" db="EMBL/GenBank/DDBJ databases">
        <title>A genome reference for cultivated species of the human gut microbiota.</title>
        <authorList>
            <person name="Zou Y."/>
            <person name="Xue W."/>
            <person name="Luo G."/>
        </authorList>
    </citation>
    <scope>NUCLEOTIDE SEQUENCE [LARGE SCALE GENOMIC DNA]</scope>
    <source>
        <strain evidence="3 4">AF10-17</strain>
        <strain evidence="2 5">AF22-1</strain>
    </source>
</reference>
<dbReference type="Proteomes" id="UP000285776">
    <property type="component" value="Unassembled WGS sequence"/>
</dbReference>
<proteinExistence type="predicted"/>
<dbReference type="AlphaFoldDB" id="A0AA92W968"/>
<evidence type="ECO:0000256" key="1">
    <source>
        <dbReference type="SAM" id="Phobius"/>
    </source>
</evidence>
<accession>A0AA92W968</accession>
<evidence type="ECO:0000313" key="4">
    <source>
        <dbReference type="Proteomes" id="UP000285776"/>
    </source>
</evidence>
<dbReference type="Proteomes" id="UP000286113">
    <property type="component" value="Unassembled WGS sequence"/>
</dbReference>
<sequence>MSFLFWTRNCWNIWKRLFRVWGLYVLMHIVENVMVRAKLFQFVLDVIFIIIWYLVKNVFEQDMYRKRESLNIMNR</sequence>
<keyword evidence="1" id="KW-1133">Transmembrane helix</keyword>
<keyword evidence="1" id="KW-0472">Membrane</keyword>
<dbReference type="EMBL" id="QSAV01000058">
    <property type="protein sequence ID" value="RGW75315.1"/>
    <property type="molecule type" value="Genomic_DNA"/>
</dbReference>
<keyword evidence="1" id="KW-0812">Transmembrane</keyword>
<evidence type="ECO:0000313" key="5">
    <source>
        <dbReference type="Proteomes" id="UP000286113"/>
    </source>
</evidence>
<dbReference type="EMBL" id="QRVN01000008">
    <property type="protein sequence ID" value="RGS47659.1"/>
    <property type="molecule type" value="Genomic_DNA"/>
</dbReference>
<gene>
    <name evidence="3" type="ORF">DWV53_13480</name>
    <name evidence="2" type="ORF">DWX90_05415</name>
</gene>
<organism evidence="3 4">
    <name type="scientific">Segatella copri</name>
    <dbReference type="NCBI Taxonomy" id="165179"/>
    <lineage>
        <taxon>Bacteria</taxon>
        <taxon>Pseudomonadati</taxon>
        <taxon>Bacteroidota</taxon>
        <taxon>Bacteroidia</taxon>
        <taxon>Bacteroidales</taxon>
        <taxon>Prevotellaceae</taxon>
        <taxon>Segatella</taxon>
    </lineage>
</organism>
<feature type="transmembrane region" description="Helical" evidence="1">
    <location>
        <begin position="39"/>
        <end position="59"/>
    </location>
</feature>
<evidence type="ECO:0000313" key="3">
    <source>
        <dbReference type="EMBL" id="RGW75315.1"/>
    </source>
</evidence>
<evidence type="ECO:0000313" key="2">
    <source>
        <dbReference type="EMBL" id="RGS47659.1"/>
    </source>
</evidence>
<protein>
    <submittedName>
        <fullName evidence="3">Uncharacterized protein</fullName>
    </submittedName>
</protein>
<name>A0AA92W968_9BACT</name>